<feature type="compositionally biased region" description="Low complexity" evidence="1">
    <location>
        <begin position="407"/>
        <end position="422"/>
    </location>
</feature>
<gene>
    <name evidence="2" type="ORF">FOZ63_027239</name>
</gene>
<feature type="compositionally biased region" description="Basic and acidic residues" evidence="1">
    <location>
        <begin position="483"/>
        <end position="494"/>
    </location>
</feature>
<feature type="compositionally biased region" description="Low complexity" evidence="1">
    <location>
        <begin position="621"/>
        <end position="641"/>
    </location>
</feature>
<organism evidence="2 3">
    <name type="scientific">Perkinsus olseni</name>
    <name type="common">Perkinsus atlanticus</name>
    <dbReference type="NCBI Taxonomy" id="32597"/>
    <lineage>
        <taxon>Eukaryota</taxon>
        <taxon>Sar</taxon>
        <taxon>Alveolata</taxon>
        <taxon>Perkinsozoa</taxon>
        <taxon>Perkinsea</taxon>
        <taxon>Perkinsida</taxon>
        <taxon>Perkinsidae</taxon>
        <taxon>Perkinsus</taxon>
    </lineage>
</organism>
<accession>A0A7J6U2S5</accession>
<feature type="compositionally biased region" description="Low complexity" evidence="1">
    <location>
        <begin position="579"/>
        <end position="596"/>
    </location>
</feature>
<evidence type="ECO:0000313" key="2">
    <source>
        <dbReference type="EMBL" id="KAF4752009.1"/>
    </source>
</evidence>
<dbReference type="Gene3D" id="3.10.20.90">
    <property type="entry name" value="Phosphatidylinositol 3-kinase Catalytic Subunit, Chain A, domain 1"/>
    <property type="match status" value="1"/>
</dbReference>
<evidence type="ECO:0000256" key="1">
    <source>
        <dbReference type="SAM" id="MobiDB-lite"/>
    </source>
</evidence>
<keyword evidence="3" id="KW-1185">Reference proteome</keyword>
<reference evidence="2 3" key="1">
    <citation type="submission" date="2020-04" db="EMBL/GenBank/DDBJ databases">
        <title>Perkinsus olseni comparative genomics.</title>
        <authorList>
            <person name="Bogema D.R."/>
        </authorList>
    </citation>
    <scope>NUCLEOTIDE SEQUENCE [LARGE SCALE GENOMIC DNA]</scope>
    <source>
        <strain evidence="2 3">ATCC PRA-207</strain>
    </source>
</reference>
<evidence type="ECO:0000313" key="3">
    <source>
        <dbReference type="Proteomes" id="UP000553632"/>
    </source>
</evidence>
<name>A0A7J6U2S5_PEROL</name>
<feature type="compositionally biased region" description="Polar residues" evidence="1">
    <location>
        <begin position="734"/>
        <end position="744"/>
    </location>
</feature>
<proteinExistence type="predicted"/>
<dbReference type="AlphaFoldDB" id="A0A7J6U2S5"/>
<feature type="region of interest" description="Disordered" evidence="1">
    <location>
        <begin position="557"/>
        <end position="661"/>
    </location>
</feature>
<dbReference type="EMBL" id="JABANO010006324">
    <property type="protein sequence ID" value="KAF4752009.1"/>
    <property type="molecule type" value="Genomic_DNA"/>
</dbReference>
<dbReference type="Proteomes" id="UP000553632">
    <property type="component" value="Unassembled WGS sequence"/>
</dbReference>
<sequence>MGGSEDGGTLTVRVVSSAEEEGSYNEVSVRMKPKHKLDKLLRSWCKHQQIPPDTVKLINAEKTEELPPSTRAGELPEPRTVYAVPKSFELNSNEVVDSTVAEGAGGEEGLPRASDRPSPPPTPLNVSVVLQQKDVETNRIDVTLPGAVKWSRMLKAWLSKYPSQSRARIRFLLLPDREEVDMDSAVEHVVMGDGHFCRIEVDVTMPTDEERNPKTTIADGSMRLAVTNELTGMHSQVTTGPQASRSDFLRRIGHEGPCEIEIDGRLLEGAYLTGVAADGSSTAVVRPSPPALLTVRVRDKGTGVRRTIRCAEAGTVGDVLVEWRRSVDADEAADIEPVGVDAGTLVSTLPYEEDPYSLVADSREYTLELSSVVPPCVPSGNKPVDDEEPLGFDIAPPPSPRQESTEAAPQSSARQQQAVADSLKPVEEATANPPRKGPDPPPPPEAAQAGQSPAGKTTEPAVESRPSEPGKPRGPTTYLVTVKDVRDGSPEEPREEVFRMKARCAWKKMTKRFSDSVDPRPDDTALYRVLLPDGGTFDIDDENRRIYETLEDGRLVNWKQGDPEPELEVNLMLRDVEGSSSSSSSRTYSNPSLSTSEASSEGGRKRKVAERKSTLVDEAATSSREGSPEGSSPETSSTSTARPKKRARRGGGRTVKVEGRKDTAQQAALLLFYEQQKAAKKLAEDGAGSEGSSRRRRRRTRSPEEYLDDDTLMAIALSQSLAEQGEPRKDESGHSSGSSDPHQT</sequence>
<protein>
    <submittedName>
        <fullName evidence="2">Uncharacterized protein</fullName>
    </submittedName>
</protein>
<feature type="region of interest" description="Disordered" evidence="1">
    <location>
        <begin position="103"/>
        <end position="124"/>
    </location>
</feature>
<feature type="region of interest" description="Disordered" evidence="1">
    <location>
        <begin position="679"/>
        <end position="744"/>
    </location>
</feature>
<feature type="region of interest" description="Disordered" evidence="1">
    <location>
        <begin position="374"/>
        <end position="494"/>
    </location>
</feature>
<feature type="compositionally biased region" description="Basic residues" evidence="1">
    <location>
        <begin position="642"/>
        <end position="651"/>
    </location>
</feature>
<comment type="caution">
    <text evidence="2">The sequence shown here is derived from an EMBL/GenBank/DDBJ whole genome shotgun (WGS) entry which is preliminary data.</text>
</comment>
<feature type="compositionally biased region" description="Low complexity" evidence="1">
    <location>
        <begin position="446"/>
        <end position="455"/>
    </location>
</feature>